<keyword evidence="11" id="KW-1185">Reference proteome</keyword>
<keyword evidence="8" id="KW-1133">Transmembrane helix</keyword>
<dbReference type="GO" id="GO:0005634">
    <property type="term" value="C:nucleus"/>
    <property type="evidence" value="ECO:0007669"/>
    <property type="project" value="TreeGrafter"/>
</dbReference>
<dbReference type="STRING" id="61853.ENSNLEP00000036458"/>
<dbReference type="AlphaFoldDB" id="A0A2I3GYK8"/>
<dbReference type="GeneTree" id="ENSGT00940000163474"/>
<name>A0A2I3GYK8_NOMLE</name>
<comment type="similarity">
    <text evidence="4">Belongs to the CDIP1/LITAF family.</text>
</comment>
<evidence type="ECO:0000256" key="6">
    <source>
        <dbReference type="ARBA" id="ARBA00022833"/>
    </source>
</evidence>
<feature type="domain" description="LITAF" evidence="9">
    <location>
        <begin position="1"/>
        <end position="71"/>
    </location>
</feature>
<evidence type="ECO:0000256" key="7">
    <source>
        <dbReference type="ARBA" id="ARBA00023136"/>
    </source>
</evidence>
<reference evidence="10" key="2">
    <citation type="submission" date="2025-08" db="UniProtKB">
        <authorList>
            <consortium name="Ensembl"/>
        </authorList>
    </citation>
    <scope>IDENTIFICATION</scope>
</reference>
<feature type="transmembrane region" description="Helical" evidence="8">
    <location>
        <begin position="25"/>
        <end position="48"/>
    </location>
</feature>
<dbReference type="PANTHER" id="PTHR23292:SF27">
    <property type="entry name" value="LITAF DOMAIN-CONTAINING PROTEIN"/>
    <property type="match status" value="1"/>
</dbReference>
<evidence type="ECO:0000256" key="3">
    <source>
        <dbReference type="ARBA" id="ARBA00004630"/>
    </source>
</evidence>
<evidence type="ECO:0000259" key="9">
    <source>
        <dbReference type="PROSITE" id="PS51837"/>
    </source>
</evidence>
<dbReference type="Pfam" id="PF10601">
    <property type="entry name" value="zf-LITAF-like"/>
    <property type="match status" value="1"/>
</dbReference>
<dbReference type="GO" id="GO:0001817">
    <property type="term" value="P:regulation of cytokine production"/>
    <property type="evidence" value="ECO:0007669"/>
    <property type="project" value="TreeGrafter"/>
</dbReference>
<dbReference type="GO" id="GO:0098574">
    <property type="term" value="C:cytoplasmic side of lysosomal membrane"/>
    <property type="evidence" value="ECO:0007669"/>
    <property type="project" value="TreeGrafter"/>
</dbReference>
<gene>
    <name evidence="10" type="primary">LITAFD</name>
</gene>
<evidence type="ECO:0000313" key="10">
    <source>
        <dbReference type="Ensembl" id="ENSNLEP00000036458.1"/>
    </source>
</evidence>
<keyword evidence="7 8" id="KW-0472">Membrane</keyword>
<dbReference type="InParanoid" id="A0A2I3GYK8"/>
<keyword evidence="6" id="KW-0862">Zinc</keyword>
<accession>A0A2I3GYK8</accession>
<evidence type="ECO:0000313" key="11">
    <source>
        <dbReference type="Proteomes" id="UP000001073"/>
    </source>
</evidence>
<evidence type="ECO:0000256" key="2">
    <source>
        <dbReference type="ARBA" id="ARBA00004414"/>
    </source>
</evidence>
<dbReference type="EMBL" id="ADFV01048920">
    <property type="status" value="NOT_ANNOTATED_CDS"/>
    <property type="molecule type" value="Genomic_DNA"/>
</dbReference>
<organism evidence="10 11">
    <name type="scientific">Nomascus leucogenys</name>
    <name type="common">Northern white-cheeked gibbon</name>
    <name type="synonym">Hylobates leucogenys</name>
    <dbReference type="NCBI Taxonomy" id="61853"/>
    <lineage>
        <taxon>Eukaryota</taxon>
        <taxon>Metazoa</taxon>
        <taxon>Chordata</taxon>
        <taxon>Craniata</taxon>
        <taxon>Vertebrata</taxon>
        <taxon>Euteleostomi</taxon>
        <taxon>Mammalia</taxon>
        <taxon>Eutheria</taxon>
        <taxon>Euarchontoglires</taxon>
        <taxon>Primates</taxon>
        <taxon>Haplorrhini</taxon>
        <taxon>Catarrhini</taxon>
        <taxon>Hylobatidae</taxon>
        <taxon>Nomascus</taxon>
    </lineage>
</organism>
<sequence>MPVQAVCPYCGNRIITVTSFVPGALTWLLCTTLFAFGCVLGCCFLPFCIRSLMDVKHSCPVCQHELFYYHRL</sequence>
<evidence type="ECO:0000256" key="4">
    <source>
        <dbReference type="ARBA" id="ARBA00005975"/>
    </source>
</evidence>
<dbReference type="GO" id="GO:0008270">
    <property type="term" value="F:zinc ion binding"/>
    <property type="evidence" value="ECO:0007669"/>
    <property type="project" value="TreeGrafter"/>
</dbReference>
<reference evidence="10" key="3">
    <citation type="submission" date="2025-09" db="UniProtKB">
        <authorList>
            <consortium name="Ensembl"/>
        </authorList>
    </citation>
    <scope>IDENTIFICATION</scope>
</reference>
<evidence type="ECO:0000256" key="5">
    <source>
        <dbReference type="ARBA" id="ARBA00022723"/>
    </source>
</evidence>
<proteinExistence type="inferred from homology"/>
<comment type="subcellular location">
    <subcellularLocation>
        <location evidence="1">Endosome membrane</location>
        <topology evidence="1">Peripheral membrane protein</topology>
        <orientation evidence="1">Cytoplasmic side</orientation>
    </subcellularLocation>
    <subcellularLocation>
        <location evidence="2">Late endosome membrane</location>
    </subcellularLocation>
    <subcellularLocation>
        <location evidence="3">Lysosome membrane</location>
        <topology evidence="3">Peripheral membrane protein</topology>
        <orientation evidence="3">Cytoplasmic side</orientation>
    </subcellularLocation>
</comment>
<keyword evidence="8" id="KW-0812">Transmembrane</keyword>
<evidence type="ECO:0000256" key="8">
    <source>
        <dbReference type="SAM" id="Phobius"/>
    </source>
</evidence>
<keyword evidence="5" id="KW-0479">Metal-binding</keyword>
<dbReference type="Proteomes" id="UP000001073">
    <property type="component" value="Chromosome 18"/>
</dbReference>
<dbReference type="InterPro" id="IPR006629">
    <property type="entry name" value="LITAF"/>
</dbReference>
<dbReference type="SMART" id="SM00714">
    <property type="entry name" value="LITAF"/>
    <property type="match status" value="1"/>
</dbReference>
<dbReference type="GO" id="GO:0098560">
    <property type="term" value="C:cytoplasmic side of late endosome membrane"/>
    <property type="evidence" value="ECO:0007669"/>
    <property type="project" value="TreeGrafter"/>
</dbReference>
<dbReference type="OMA" id="YCGNYIV"/>
<dbReference type="InterPro" id="IPR037519">
    <property type="entry name" value="LITAF_fam"/>
</dbReference>
<protein>
    <submittedName>
        <fullName evidence="10">LITAF domain containing</fullName>
    </submittedName>
</protein>
<reference evidence="10 11" key="1">
    <citation type="submission" date="2012-10" db="EMBL/GenBank/DDBJ databases">
        <authorList>
            <consortium name="Gibbon Genome Sequencing Consortium"/>
        </authorList>
    </citation>
    <scope>NUCLEOTIDE SEQUENCE [LARGE SCALE GENOMIC DNA]</scope>
</reference>
<dbReference type="PANTHER" id="PTHR23292">
    <property type="entry name" value="LIPOPOLYSACCHARIDE-INDUCED TUMOR NECROSIS FACTOR-ALPHA FACTOR"/>
    <property type="match status" value="1"/>
</dbReference>
<dbReference type="Ensembl" id="ENSNLET00000036187.1">
    <property type="protein sequence ID" value="ENSNLEP00000036458.1"/>
    <property type="gene ID" value="ENSNLEG00000031390.1"/>
</dbReference>
<evidence type="ECO:0000256" key="1">
    <source>
        <dbReference type="ARBA" id="ARBA00004125"/>
    </source>
</evidence>
<dbReference type="PROSITE" id="PS51837">
    <property type="entry name" value="LITAF"/>
    <property type="match status" value="1"/>
</dbReference>